<evidence type="ECO:0000313" key="3">
    <source>
        <dbReference type="Proteomes" id="UP000196074"/>
    </source>
</evidence>
<keyword evidence="1" id="KW-0812">Transmembrane</keyword>
<dbReference type="Proteomes" id="UP000196074">
    <property type="component" value="Unassembled WGS sequence"/>
</dbReference>
<evidence type="ECO:0000313" key="2">
    <source>
        <dbReference type="EMBL" id="OUQ10769.1"/>
    </source>
</evidence>
<sequence length="189" mass="20955">MIAIETIRNMIVIFIRLGVYEMNEVANRIKKIRTWNMVALVLTAIGAVVSLVTLPSSLFPKRENFEVLGKKGMELYNQVSSTSYKVAIIFGVVMTVLFVVLYFIASRQLSQDKVPSKLIYFASLGYFVLNLVIGTFLKGASSANELTSQLGSIGVVVTVVSMIAPLLLYIPQIMCLVHIFAIEKIEEKA</sequence>
<reference evidence="3" key="1">
    <citation type="submission" date="2017-04" db="EMBL/GenBank/DDBJ databases">
        <title>Function of individual gut microbiota members based on whole genome sequencing of pure cultures obtained from chicken caecum.</title>
        <authorList>
            <person name="Medvecky M."/>
            <person name="Cejkova D."/>
            <person name="Polansky O."/>
            <person name="Karasova D."/>
            <person name="Kubasova T."/>
            <person name="Cizek A."/>
            <person name="Rychlik I."/>
        </authorList>
    </citation>
    <scope>NUCLEOTIDE SEQUENCE [LARGE SCALE GENOMIC DNA]</scope>
    <source>
        <strain evidence="3">An144</strain>
    </source>
</reference>
<keyword evidence="1" id="KW-0472">Membrane</keyword>
<dbReference type="EMBL" id="NFLC01000007">
    <property type="protein sequence ID" value="OUQ10769.1"/>
    <property type="molecule type" value="Genomic_DNA"/>
</dbReference>
<protein>
    <submittedName>
        <fullName evidence="2">Uncharacterized protein</fullName>
    </submittedName>
</protein>
<dbReference type="AlphaFoldDB" id="A0A1Y4QZQ9"/>
<proteinExistence type="predicted"/>
<keyword evidence="1" id="KW-1133">Transmembrane helix</keyword>
<organism evidence="2 3">
    <name type="scientific">Enterococcus cecorum</name>
    <dbReference type="NCBI Taxonomy" id="44008"/>
    <lineage>
        <taxon>Bacteria</taxon>
        <taxon>Bacillati</taxon>
        <taxon>Bacillota</taxon>
        <taxon>Bacilli</taxon>
        <taxon>Lactobacillales</taxon>
        <taxon>Enterococcaceae</taxon>
        <taxon>Enterococcus</taxon>
    </lineage>
</organism>
<feature type="transmembrane region" description="Helical" evidence="1">
    <location>
        <begin position="149"/>
        <end position="170"/>
    </location>
</feature>
<feature type="transmembrane region" description="Helical" evidence="1">
    <location>
        <begin position="37"/>
        <end position="59"/>
    </location>
</feature>
<feature type="transmembrane region" description="Helical" evidence="1">
    <location>
        <begin position="86"/>
        <end position="106"/>
    </location>
</feature>
<feature type="transmembrane region" description="Helical" evidence="1">
    <location>
        <begin position="118"/>
        <end position="137"/>
    </location>
</feature>
<name>A0A1Y4QZQ9_9ENTE</name>
<evidence type="ECO:0000256" key="1">
    <source>
        <dbReference type="SAM" id="Phobius"/>
    </source>
</evidence>
<comment type="caution">
    <text evidence="2">The sequence shown here is derived from an EMBL/GenBank/DDBJ whole genome shotgun (WGS) entry which is preliminary data.</text>
</comment>
<accession>A0A1Y4QZQ9</accession>
<gene>
    <name evidence="2" type="ORF">B5E88_04870</name>
</gene>